<feature type="compositionally biased region" description="Basic and acidic residues" evidence="1">
    <location>
        <begin position="158"/>
        <end position="171"/>
    </location>
</feature>
<feature type="region of interest" description="Disordered" evidence="1">
    <location>
        <begin position="1"/>
        <end position="34"/>
    </location>
</feature>
<dbReference type="Proteomes" id="UP001630127">
    <property type="component" value="Unassembled WGS sequence"/>
</dbReference>
<feature type="compositionally biased region" description="Polar residues" evidence="1">
    <location>
        <begin position="85"/>
        <end position="95"/>
    </location>
</feature>
<evidence type="ECO:0000313" key="2">
    <source>
        <dbReference type="EMBL" id="KAL3527789.1"/>
    </source>
</evidence>
<protein>
    <submittedName>
        <fullName evidence="2">Uncharacterized protein</fullName>
    </submittedName>
</protein>
<name>A0ABD3A7R7_9GENT</name>
<sequence>MYKKTYLLGPRTSNDGVPKICEVPKTSERGTQVEEAGIVGHDVVKNYRLKSMVRKKKSTRKNGNGANINNDMQLEDVDEPINENGPETNTATQSEPEGDINGANQQQEFGVNDNAVASSSTHKRVQANKGTRKKKVKGSLMQKEKQVQENEESSSGESLHDSEYEFSDKDDILTSIEERRADWHDIAS</sequence>
<feature type="compositionally biased region" description="Basic residues" evidence="1">
    <location>
        <begin position="51"/>
        <end position="60"/>
    </location>
</feature>
<comment type="caution">
    <text evidence="2">The sequence shown here is derived from an EMBL/GenBank/DDBJ whole genome shotgun (WGS) entry which is preliminary data.</text>
</comment>
<accession>A0ABD3A7R7</accession>
<organism evidence="2 3">
    <name type="scientific">Cinchona calisaya</name>
    <dbReference type="NCBI Taxonomy" id="153742"/>
    <lineage>
        <taxon>Eukaryota</taxon>
        <taxon>Viridiplantae</taxon>
        <taxon>Streptophyta</taxon>
        <taxon>Embryophyta</taxon>
        <taxon>Tracheophyta</taxon>
        <taxon>Spermatophyta</taxon>
        <taxon>Magnoliopsida</taxon>
        <taxon>eudicotyledons</taxon>
        <taxon>Gunneridae</taxon>
        <taxon>Pentapetalae</taxon>
        <taxon>asterids</taxon>
        <taxon>lamiids</taxon>
        <taxon>Gentianales</taxon>
        <taxon>Rubiaceae</taxon>
        <taxon>Cinchonoideae</taxon>
        <taxon>Cinchoneae</taxon>
        <taxon>Cinchona</taxon>
    </lineage>
</organism>
<evidence type="ECO:0000256" key="1">
    <source>
        <dbReference type="SAM" id="MobiDB-lite"/>
    </source>
</evidence>
<dbReference type="AlphaFoldDB" id="A0ABD3A7R7"/>
<dbReference type="EMBL" id="JBJUIK010000005">
    <property type="protein sequence ID" value="KAL3527789.1"/>
    <property type="molecule type" value="Genomic_DNA"/>
</dbReference>
<gene>
    <name evidence="2" type="ORF">ACH5RR_012445</name>
</gene>
<proteinExistence type="predicted"/>
<evidence type="ECO:0000313" key="3">
    <source>
        <dbReference type="Proteomes" id="UP001630127"/>
    </source>
</evidence>
<feature type="region of interest" description="Disordered" evidence="1">
    <location>
        <begin position="51"/>
        <end position="171"/>
    </location>
</feature>
<feature type="compositionally biased region" description="Basic residues" evidence="1">
    <location>
        <begin position="121"/>
        <end position="137"/>
    </location>
</feature>
<reference evidence="2 3" key="1">
    <citation type="submission" date="2024-11" db="EMBL/GenBank/DDBJ databases">
        <title>A near-complete genome assembly of Cinchona calisaya.</title>
        <authorList>
            <person name="Lian D.C."/>
            <person name="Zhao X.W."/>
            <person name="Wei L."/>
        </authorList>
    </citation>
    <scope>NUCLEOTIDE SEQUENCE [LARGE SCALE GENOMIC DNA]</scope>
    <source>
        <tissue evidence="2">Nenye</tissue>
    </source>
</reference>
<feature type="compositionally biased region" description="Polar residues" evidence="1">
    <location>
        <begin position="102"/>
        <end position="120"/>
    </location>
</feature>
<feature type="compositionally biased region" description="Polar residues" evidence="1">
    <location>
        <begin position="61"/>
        <end position="72"/>
    </location>
</feature>
<keyword evidence="3" id="KW-1185">Reference proteome</keyword>